<dbReference type="Proteomes" id="UP000007494">
    <property type="component" value="Chromosome VIIa"/>
</dbReference>
<feature type="region of interest" description="Disordered" evidence="1">
    <location>
        <begin position="1580"/>
        <end position="1718"/>
    </location>
</feature>
<feature type="compositionally biased region" description="Basic and acidic residues" evidence="1">
    <location>
        <begin position="2358"/>
        <end position="2386"/>
    </location>
</feature>
<accession>F0VFL1</accession>
<feature type="compositionally biased region" description="Basic and acidic residues" evidence="1">
    <location>
        <begin position="1292"/>
        <end position="1307"/>
    </location>
</feature>
<feature type="compositionally biased region" description="Basic residues" evidence="1">
    <location>
        <begin position="806"/>
        <end position="817"/>
    </location>
</feature>
<dbReference type="GeneID" id="13444585"/>
<feature type="region of interest" description="Disordered" evidence="1">
    <location>
        <begin position="2664"/>
        <end position="2714"/>
    </location>
</feature>
<feature type="compositionally biased region" description="Polar residues" evidence="1">
    <location>
        <begin position="1280"/>
        <end position="1289"/>
    </location>
</feature>
<sequence>MAPRAALEPHTVAPGVQEGARATEVTADPCAPSTQSTRVGPKVEFSFAVRFRKRSSLEALRFALALQRESPPVATLPLSLSSTDPRDLRAFAGALGQACWDHPVSPHLEEDRDSLLPFQVEMALPFPGRAERPGMCMSSLTDLATPCASPLHTCAPAPETSGPAALCRQAHGSPRRESAQVSPFLSKQIRFLSPPSKSRSARALSPPGDFDGALLPPPHPASFFDAFPFAAQRDRERSRNLSPSGPPGGSAGSRNAQPCASDGPETRRGVLDSPAALHTGSGCEGGCAGEQTRLVCIARAPGRSPADPTLSDGPEKASTVGEGVGQKRETGLSLETAQGRSSWTRILYSSDELPETPSVAAVPGDFQRGLGDGSAPFSLMKRTLPVLAGAQTRTEDPVAFPRTACSDAQGCLDLGLLPQAMSSVVTDLCVDKGPRTLRSPLFSVYTVPESLRGNAQRRSTNPHHDASQTRPAAFSPSGTSSQLAAQPNARHPSEDRPASHAGASVDAPGRNLKGGMELAVGDGGNVAVDTPSYKGDPVLSFSGSPGSASPGLASIPPHTAQPSPLPSASLPTPPKPLGQGFPILHRALLPSASAQAQPAGENRRAAGDGLRGSPHAQSLAGNLSVAKDPCEASARPQPDLEATAWSRSPEGGQQAVPVSPSPAVSPVYVTSGAFAQVTLPKAPDGPDAHEKAGAPAFSPRGTDTPACVPAATADPQTAAGSGVCTVPEAGERGAGGRLRAQGLGHAAAGMRLDQGEMEVEDPEPSPTAPGGARASRRRQTGRVGAHLQTREEGGEDKGDDCDVTRERKRGRPRKSSRRPVDSPAEADERETKSVDDPANPGPVPSLETLLPNAGRPGFPDRGPTLAFGIPAGSPPSKSGQRPAPMPALSSRMAPGEEQEARLLSGPARCPAPASARPDASLPAVPYLLATRSTADRRTEEQSCAGHGAELSPPACQSPSCGSAGRLSREKRSGPDEGQGDCAASSVARLPGCGHDASDSRKRAKAESADAGADAPTASRACERRREDDRATAQTRGMPLNANRVEEAAARGRTAEAEATTALPDGAAGRRTREEAHDSRAGEGQRAARNEGAERQDTGVSPWASLQACGVRASLEAAGQGETGAGVETRLAGAPRIGEKEPRLMPSGPGAFSEEGDACMDLFANGEGESRVATRLPGWNVCTCAAQTGQAAGEGFETALLAQSELAHTSREHEGRFSVSAATLVSHLPALHAEAAERAAVELRDAQMLSLSDAFSDSGIPPSRVTGNRLGSSDACGPAGSSGSVENSAKTEVGPERKGDGEKMDRGEQAGGVSSPVSSSPGNAFRCLQRSADSPGAHSSATLPTVLGAVRSSPSRLPPSPTHCSLLETAAPGASAAPWASPMLPPWACDASGDSPHARSGGSEETDFEDSQEQEPERGCGLLGGAPSSLGDSSRRLSPESGKCRELPASAAETGDAPCPSRKRRACVQREDHGSRAVRRRSGKREARPDGGRSSQTGHQHGGDASLASEVTAGRLVLGELDEAQSNCDSPTEEAPTGCADARCCDVVSQPRLMHVAQEPVAECPSTASLLCRHPACALSSDGDGSAHGGVLERDRLGNRREERSRHRGSVGTSSRTRVASLTGSRESCRGAASGTEEETPSCSDSGAPGDSDPATRDRGDSASVEGATALSSLPASGRHRKTKLADCEGDTRVKRRGITLRSGGMASEAQPEDGSVGAAGIAATGESRLREGDRELQMSMDACTWSPDASVFGKLTALPCVPRCLEGATPSPTFQCAQGLAQSGTAELGDRPGPTGEAAAAAFVGCLVDGAAEGAREKSPSSAGSPFATASVEPSTADCTPVGRDPLELGTETQSVKALEELSRSVGTREPGPDSGGGRSKSPASRAASPGVRQSPDCVAKSGETPAARHVAASLPCLPSPSSAWPGPGDPETGEDEGAQRLKASDLEPVPPRPGSLGPRAAGPQPVSGGACYPSALCCLPRSAAVFMGANGTPALNSQASPFLGVDRETNAVQGACTWVHRDEGKHARDLPSLESMETTAGSGSEEPKAAEGRPVAGLPGVFPTGCEAYTPPQELDTTPRAGYGSERVQNGAASVDGTGLGGQFAVPVESESPWHPTSWSWAGDRYCPAAVQSPSQPWGTEMGMKPGVRTLEPSRDVAPAERESGNAASCNVTPENWASLGAAPAPLLSQQSVPSPGEAVGLCDQDPAGLRAAPPTLGCTSLDPTVCGAQRDMAFAPSSPAAPDAPWPNGSAHRAFPYLPHCVGGPPGTPLLRTSPVPCGLAGGSSAFECAVSYQVQETPLARSPETEDYQELSLEATRGPNLFTPVSVPVPGPGEAASKAPPTAFAGATLASAGRPGREGGKTLERKAEPAENARGAGPEDRESMLDLSDARWRDLKRQGYFRLGDKGRTSIKSRIARELRANPELRAQAAAVSGVRSATTKQLYQLAELCGFYDVLPPQFQPPSRPLSDALHGGVSEASQQATAGYSVPPLHAASHQDGLQRLHGSPMHQSLDRVQPAAFPESRLSERSEEALVPLWPSFPSGHGPLHGAVEAHGLQAGGDGREAHATGDGSVPERYFRCLGSVGPTHSLPVDERGEGYAYPSGYGDAQFPTEDREETQAWRLHPREDCLAGLAAGSCHGDEGKEHVGVDGNSLGFPAERFCSSQPRVGEPSRPTDLLRPSRPFQSPAAGTMRLSVSPSLGLPSPRNSGAPRCLEASVSAGVGTQCLSPLSETSLCSTTYSSCLSRATSRSSLGRRAG</sequence>
<feature type="compositionally biased region" description="Low complexity" evidence="1">
    <location>
        <begin position="1880"/>
        <end position="1891"/>
    </location>
</feature>
<evidence type="ECO:0000313" key="2">
    <source>
        <dbReference type="EMBL" id="CBZ52505.1"/>
    </source>
</evidence>
<feature type="compositionally biased region" description="Acidic residues" evidence="1">
    <location>
        <begin position="1403"/>
        <end position="1413"/>
    </location>
</feature>
<feature type="compositionally biased region" description="Polar residues" evidence="1">
    <location>
        <begin position="1610"/>
        <end position="1625"/>
    </location>
</feature>
<dbReference type="InParanoid" id="F0VFL1"/>
<protein>
    <submittedName>
        <fullName evidence="2">Putative AT hook motif-containing protein</fullName>
    </submittedName>
</protein>
<feature type="compositionally biased region" description="Basic and acidic residues" evidence="1">
    <location>
        <begin position="788"/>
        <end position="805"/>
    </location>
</feature>
<feature type="compositionally biased region" description="Basic and acidic residues" evidence="1">
    <location>
        <begin position="1020"/>
        <end position="1030"/>
    </location>
</feature>
<feature type="region of interest" description="Disordered" evidence="1">
    <location>
        <begin position="2028"/>
        <end position="2055"/>
    </location>
</feature>
<feature type="region of interest" description="Disordered" evidence="1">
    <location>
        <begin position="1944"/>
        <end position="1963"/>
    </location>
</feature>
<feature type="compositionally biased region" description="Basic and acidic residues" evidence="1">
    <location>
        <begin position="1683"/>
        <end position="1692"/>
    </location>
</feature>
<feature type="region of interest" description="Disordered" evidence="1">
    <location>
        <begin position="1374"/>
        <end position="1517"/>
    </location>
</feature>
<feature type="region of interest" description="Disordered" evidence="1">
    <location>
        <begin position="159"/>
        <end position="217"/>
    </location>
</feature>
<dbReference type="OrthoDB" id="428826at2759"/>
<dbReference type="OMA" id="AELCGFY"/>
<feature type="compositionally biased region" description="Basic and acidic residues" evidence="1">
    <location>
        <begin position="995"/>
        <end position="1007"/>
    </location>
</feature>
<dbReference type="VEuPathDB" id="ToxoDB:NCLIV_022940"/>
<feature type="compositionally biased region" description="Low complexity" evidence="1">
    <location>
        <begin position="1310"/>
        <end position="1321"/>
    </location>
</feature>
<feature type="region of interest" description="Disordered" evidence="1">
    <location>
        <begin position="2467"/>
        <end position="2486"/>
    </location>
</feature>
<feature type="region of interest" description="Disordered" evidence="1">
    <location>
        <begin position="537"/>
        <end position="581"/>
    </location>
</feature>
<feature type="compositionally biased region" description="Basic and acidic residues" evidence="1">
    <location>
        <begin position="1043"/>
        <end position="1055"/>
    </location>
</feature>
<feature type="region of interest" description="Disordered" evidence="1">
    <location>
        <begin position="755"/>
        <end position="1099"/>
    </location>
</feature>
<feature type="region of interest" description="Disordered" evidence="1">
    <location>
        <begin position="1252"/>
        <end position="1339"/>
    </location>
</feature>
<dbReference type="RefSeq" id="XP_003882537.1">
    <property type="nucleotide sequence ID" value="XM_003882488.1"/>
</dbReference>
<feature type="compositionally biased region" description="Basic and acidic residues" evidence="1">
    <location>
        <begin position="1590"/>
        <end position="1604"/>
    </location>
</feature>
<feature type="region of interest" description="Disordered" evidence="1">
    <location>
        <begin position="593"/>
        <end position="662"/>
    </location>
</feature>
<feature type="region of interest" description="Disordered" evidence="1">
    <location>
        <begin position="452"/>
        <end position="518"/>
    </location>
</feature>
<feature type="region of interest" description="Disordered" evidence="1">
    <location>
        <begin position="679"/>
        <end position="722"/>
    </location>
</feature>
<feature type="compositionally biased region" description="Basic and acidic residues" evidence="1">
    <location>
        <begin position="1070"/>
        <end position="1096"/>
    </location>
</feature>
<evidence type="ECO:0000256" key="1">
    <source>
        <dbReference type="SAM" id="MobiDB-lite"/>
    </source>
</evidence>
<feature type="compositionally biased region" description="Basic and acidic residues" evidence="1">
    <location>
        <begin position="1432"/>
        <end position="1445"/>
    </location>
</feature>
<feature type="region of interest" description="Disordered" evidence="1">
    <location>
        <begin position="1815"/>
        <end position="1939"/>
    </location>
</feature>
<keyword evidence="3" id="KW-1185">Reference proteome</keyword>
<feature type="compositionally biased region" description="Low complexity" evidence="1">
    <location>
        <begin position="1912"/>
        <end position="1931"/>
    </location>
</feature>
<proteinExistence type="predicted"/>
<feature type="region of interest" description="Disordered" evidence="1">
    <location>
        <begin position="233"/>
        <end position="274"/>
    </location>
</feature>
<feature type="region of interest" description="Disordered" evidence="1">
    <location>
        <begin position="2352"/>
        <end position="2386"/>
    </location>
</feature>
<feature type="region of interest" description="Disordered" evidence="1">
    <location>
        <begin position="1"/>
        <end position="37"/>
    </location>
</feature>
<dbReference type="eggNOG" id="ENOG502SFCM">
    <property type="taxonomic scope" value="Eukaryota"/>
</dbReference>
<dbReference type="EMBL" id="FR823388">
    <property type="protein sequence ID" value="CBZ52505.1"/>
    <property type="molecule type" value="Genomic_DNA"/>
</dbReference>
<evidence type="ECO:0000313" key="3">
    <source>
        <dbReference type="Proteomes" id="UP000007494"/>
    </source>
</evidence>
<feature type="region of interest" description="Disordered" evidence="1">
    <location>
        <begin position="303"/>
        <end position="331"/>
    </location>
</feature>
<feature type="compositionally biased region" description="Low complexity" evidence="1">
    <location>
        <begin position="1008"/>
        <end position="1019"/>
    </location>
</feature>
<name>F0VFL1_NEOCL</name>
<organism evidence="2 3">
    <name type="scientific">Neospora caninum (strain Liverpool)</name>
    <dbReference type="NCBI Taxonomy" id="572307"/>
    <lineage>
        <taxon>Eukaryota</taxon>
        <taxon>Sar</taxon>
        <taxon>Alveolata</taxon>
        <taxon>Apicomplexa</taxon>
        <taxon>Conoidasida</taxon>
        <taxon>Coccidia</taxon>
        <taxon>Eucoccidiorida</taxon>
        <taxon>Eimeriorina</taxon>
        <taxon>Sarcocystidae</taxon>
        <taxon>Neospora</taxon>
    </lineage>
</organism>
<feature type="compositionally biased region" description="Low complexity" evidence="1">
    <location>
        <begin position="2697"/>
        <end position="2708"/>
    </location>
</feature>
<gene>
    <name evidence="2" type="ORF">NCLIV_022940</name>
</gene>
<feature type="compositionally biased region" description="Low complexity" evidence="1">
    <location>
        <begin position="539"/>
        <end position="554"/>
    </location>
</feature>
<feature type="compositionally biased region" description="Low complexity" evidence="1">
    <location>
        <begin position="906"/>
        <end position="923"/>
    </location>
</feature>
<feature type="compositionally biased region" description="Polar residues" evidence="1">
    <location>
        <begin position="476"/>
        <end position="485"/>
    </location>
</feature>
<reference evidence="3" key="1">
    <citation type="journal article" date="2012" name="PLoS Pathog.">
        <title>Comparative genomics of the apicomplexan parasites Toxoplasma gondii and Neospora caninum: Coccidia differing in host range and transmission strategy.</title>
        <authorList>
            <person name="Reid A.J."/>
            <person name="Vermont S.J."/>
            <person name="Cotton J.A."/>
            <person name="Harris D."/>
            <person name="Hill-Cawthorne G.A."/>
            <person name="Konen-Waisman S."/>
            <person name="Latham S.M."/>
            <person name="Mourier T."/>
            <person name="Norton R."/>
            <person name="Quail M.A."/>
            <person name="Sanders M."/>
            <person name="Shanmugam D."/>
            <person name="Sohal A."/>
            <person name="Wasmuth J.D."/>
            <person name="Brunk B."/>
            <person name="Grigg M.E."/>
            <person name="Howard J.C."/>
            <person name="Parkinson J."/>
            <person name="Roos D.S."/>
            <person name="Trees A.J."/>
            <person name="Berriman M."/>
            <person name="Pain A."/>
            <person name="Wastling J.M."/>
        </authorList>
    </citation>
    <scope>NUCLEOTIDE SEQUENCE [LARGE SCALE GENOMIC DNA]</scope>
    <source>
        <strain evidence="3">Liverpool</strain>
    </source>
</reference>